<accession>A0A165ZMC8</accession>
<feature type="signal peptide" evidence="1">
    <location>
        <begin position="1"/>
        <end position="28"/>
    </location>
</feature>
<evidence type="ECO:0008006" key="4">
    <source>
        <dbReference type="Google" id="ProtNLM"/>
    </source>
</evidence>
<sequence length="204" mass="22573">MHIAVARVAANVALVALVNWTWVSAVKALCISIGDGTAAWYAQAVACCTAPVNRAHSPCNRYFRATRSTVVASLPARVVSAPLFASFRLFDCHSRGFLPAPPNPDRRPPIPSPCPSASHTYTLSVTDLALCVARNQPQCSDESGRALVSRWRARPTMRCCRYAVARFAMTTCRPPILLSFQRVASHCWRPISFYVVRYEYRPFA</sequence>
<proteinExistence type="predicted"/>
<evidence type="ECO:0000313" key="2">
    <source>
        <dbReference type="EMBL" id="KZV84039.1"/>
    </source>
</evidence>
<feature type="chain" id="PRO_5007870108" description="Secreted protein" evidence="1">
    <location>
        <begin position="29"/>
        <end position="204"/>
    </location>
</feature>
<gene>
    <name evidence="2" type="ORF">EXIGLDRAFT_727702</name>
</gene>
<dbReference type="Proteomes" id="UP000077266">
    <property type="component" value="Unassembled WGS sequence"/>
</dbReference>
<dbReference type="InParanoid" id="A0A165ZMC8"/>
<keyword evidence="1" id="KW-0732">Signal</keyword>
<evidence type="ECO:0000256" key="1">
    <source>
        <dbReference type="SAM" id="SignalP"/>
    </source>
</evidence>
<evidence type="ECO:0000313" key="3">
    <source>
        <dbReference type="Proteomes" id="UP000077266"/>
    </source>
</evidence>
<name>A0A165ZMC8_EXIGL</name>
<organism evidence="2 3">
    <name type="scientific">Exidia glandulosa HHB12029</name>
    <dbReference type="NCBI Taxonomy" id="1314781"/>
    <lineage>
        <taxon>Eukaryota</taxon>
        <taxon>Fungi</taxon>
        <taxon>Dikarya</taxon>
        <taxon>Basidiomycota</taxon>
        <taxon>Agaricomycotina</taxon>
        <taxon>Agaricomycetes</taxon>
        <taxon>Auriculariales</taxon>
        <taxon>Exidiaceae</taxon>
        <taxon>Exidia</taxon>
    </lineage>
</organism>
<protein>
    <recommendedName>
        <fullName evidence="4">Secreted protein</fullName>
    </recommendedName>
</protein>
<dbReference type="EMBL" id="KV426243">
    <property type="protein sequence ID" value="KZV84039.1"/>
    <property type="molecule type" value="Genomic_DNA"/>
</dbReference>
<keyword evidence="3" id="KW-1185">Reference proteome</keyword>
<dbReference type="AlphaFoldDB" id="A0A165ZMC8"/>
<reference evidence="2 3" key="1">
    <citation type="journal article" date="2016" name="Mol. Biol. Evol.">
        <title>Comparative Genomics of Early-Diverging Mushroom-Forming Fungi Provides Insights into the Origins of Lignocellulose Decay Capabilities.</title>
        <authorList>
            <person name="Nagy L.G."/>
            <person name="Riley R."/>
            <person name="Tritt A."/>
            <person name="Adam C."/>
            <person name="Daum C."/>
            <person name="Floudas D."/>
            <person name="Sun H."/>
            <person name="Yadav J.S."/>
            <person name="Pangilinan J."/>
            <person name="Larsson K.H."/>
            <person name="Matsuura K."/>
            <person name="Barry K."/>
            <person name="Labutti K."/>
            <person name="Kuo R."/>
            <person name="Ohm R.A."/>
            <person name="Bhattacharya S.S."/>
            <person name="Shirouzu T."/>
            <person name="Yoshinaga Y."/>
            <person name="Martin F.M."/>
            <person name="Grigoriev I.V."/>
            <person name="Hibbett D.S."/>
        </authorList>
    </citation>
    <scope>NUCLEOTIDE SEQUENCE [LARGE SCALE GENOMIC DNA]</scope>
    <source>
        <strain evidence="2 3">HHB12029</strain>
    </source>
</reference>